<comment type="caution">
    <text evidence="1">The sequence shown here is derived from an EMBL/GenBank/DDBJ whole genome shotgun (WGS) entry which is preliminary data.</text>
</comment>
<dbReference type="Proteomes" id="UP000324800">
    <property type="component" value="Unassembled WGS sequence"/>
</dbReference>
<evidence type="ECO:0000313" key="1">
    <source>
        <dbReference type="EMBL" id="KAA6344692.1"/>
    </source>
</evidence>
<dbReference type="AlphaFoldDB" id="A0A5J4SFZ1"/>
<reference evidence="1 2" key="1">
    <citation type="submission" date="2019-03" db="EMBL/GenBank/DDBJ databases">
        <title>Single cell metagenomics reveals metabolic interactions within the superorganism composed of flagellate Streblomastix strix and complex community of Bacteroidetes bacteria on its surface.</title>
        <authorList>
            <person name="Treitli S.C."/>
            <person name="Kolisko M."/>
            <person name="Husnik F."/>
            <person name="Keeling P."/>
            <person name="Hampl V."/>
        </authorList>
    </citation>
    <scope>NUCLEOTIDE SEQUENCE [LARGE SCALE GENOMIC DNA]</scope>
    <source>
        <strain evidence="1">ST1C</strain>
    </source>
</reference>
<accession>A0A5J4SFZ1</accession>
<evidence type="ECO:0000313" key="2">
    <source>
        <dbReference type="Proteomes" id="UP000324800"/>
    </source>
</evidence>
<dbReference type="EMBL" id="SNRW01040341">
    <property type="protein sequence ID" value="KAA6344692.1"/>
    <property type="molecule type" value="Genomic_DNA"/>
</dbReference>
<protein>
    <submittedName>
        <fullName evidence="1">Uncharacterized protein</fullName>
    </submittedName>
</protein>
<sequence length="86" mass="9542">MSSYKQLVTQERQYSDYKGLSPSSSIEQFGFIGAVGTIGVADEMQMFKKIAQGDAVDIQFDGVKSVLLRKFTQTMGKDIIKQQQIG</sequence>
<name>A0A5J4SFZ1_9EUKA</name>
<gene>
    <name evidence="1" type="ORF">EZS28_052222</name>
</gene>
<organism evidence="1 2">
    <name type="scientific">Streblomastix strix</name>
    <dbReference type="NCBI Taxonomy" id="222440"/>
    <lineage>
        <taxon>Eukaryota</taxon>
        <taxon>Metamonada</taxon>
        <taxon>Preaxostyla</taxon>
        <taxon>Oxymonadida</taxon>
        <taxon>Streblomastigidae</taxon>
        <taxon>Streblomastix</taxon>
    </lineage>
</organism>
<proteinExistence type="predicted"/>
<feature type="non-terminal residue" evidence="1">
    <location>
        <position position="86"/>
    </location>
</feature>